<dbReference type="EMBL" id="JAWWNJ010000020">
    <property type="protein sequence ID" value="KAK7034835.1"/>
    <property type="molecule type" value="Genomic_DNA"/>
</dbReference>
<dbReference type="Proteomes" id="UP001362999">
    <property type="component" value="Unassembled WGS sequence"/>
</dbReference>
<proteinExistence type="predicted"/>
<dbReference type="AlphaFoldDB" id="A0AAW0C843"/>
<evidence type="ECO:0000313" key="3">
    <source>
        <dbReference type="Proteomes" id="UP001362999"/>
    </source>
</evidence>
<name>A0AAW0C843_9AGAR</name>
<keyword evidence="1" id="KW-0175">Coiled coil</keyword>
<sequence>MSKPTDNITAEALGLTVNFGATREELIANLKDAQLSNVELTKEKQALVEENSRLRTQVTKKRRQGGETDHLGYKPHVVGFAKAVLFTVEFFVPLAGFGPKPATEVADSFASDDNYLSNLTLKLYAFNSLNNNVSEILECFILLTKAPITCGVVGVRDPLNFEAHLTWTECRRHRTNWTTDSDSAGSIDRIIADAMLVLEWRRTSRRGSRASSRMDLAEYTPW</sequence>
<feature type="coiled-coil region" evidence="1">
    <location>
        <begin position="23"/>
        <end position="64"/>
    </location>
</feature>
<accession>A0AAW0C843</accession>
<reference evidence="2 3" key="1">
    <citation type="journal article" date="2024" name="J Genomics">
        <title>Draft genome sequencing and assembly of Favolaschia claudopus CIRM-BRFM 2984 isolated from oak limbs.</title>
        <authorList>
            <person name="Navarro D."/>
            <person name="Drula E."/>
            <person name="Chaduli D."/>
            <person name="Cazenave R."/>
            <person name="Ahrendt S."/>
            <person name="Wang J."/>
            <person name="Lipzen A."/>
            <person name="Daum C."/>
            <person name="Barry K."/>
            <person name="Grigoriev I.V."/>
            <person name="Favel A."/>
            <person name="Rosso M.N."/>
            <person name="Martin F."/>
        </authorList>
    </citation>
    <scope>NUCLEOTIDE SEQUENCE [LARGE SCALE GENOMIC DNA]</scope>
    <source>
        <strain evidence="2 3">CIRM-BRFM 2984</strain>
    </source>
</reference>
<comment type="caution">
    <text evidence="2">The sequence shown here is derived from an EMBL/GenBank/DDBJ whole genome shotgun (WGS) entry which is preliminary data.</text>
</comment>
<keyword evidence="3" id="KW-1185">Reference proteome</keyword>
<evidence type="ECO:0000313" key="2">
    <source>
        <dbReference type="EMBL" id="KAK7034835.1"/>
    </source>
</evidence>
<protein>
    <submittedName>
        <fullName evidence="2">Uncharacterized protein</fullName>
    </submittedName>
</protein>
<evidence type="ECO:0000256" key="1">
    <source>
        <dbReference type="SAM" id="Coils"/>
    </source>
</evidence>
<gene>
    <name evidence="2" type="ORF">R3P38DRAFT_2771903</name>
</gene>
<organism evidence="2 3">
    <name type="scientific">Favolaschia claudopus</name>
    <dbReference type="NCBI Taxonomy" id="2862362"/>
    <lineage>
        <taxon>Eukaryota</taxon>
        <taxon>Fungi</taxon>
        <taxon>Dikarya</taxon>
        <taxon>Basidiomycota</taxon>
        <taxon>Agaricomycotina</taxon>
        <taxon>Agaricomycetes</taxon>
        <taxon>Agaricomycetidae</taxon>
        <taxon>Agaricales</taxon>
        <taxon>Marasmiineae</taxon>
        <taxon>Mycenaceae</taxon>
        <taxon>Favolaschia</taxon>
    </lineage>
</organism>